<dbReference type="InterPro" id="IPR028996">
    <property type="entry name" value="GM2-AP"/>
</dbReference>
<dbReference type="GO" id="GO:0005319">
    <property type="term" value="F:lipid transporter activity"/>
    <property type="evidence" value="ECO:0007669"/>
    <property type="project" value="TreeGrafter"/>
</dbReference>
<dbReference type="AlphaFoldDB" id="A0A7R9JAA9"/>
<sequence>MLQASVSMKKKVLGLWVPVPCIKDFGSCDFDDLCTYAMPPKGGCVPLLEEHDIPCHCPIERLANALVVLSSTAEDGEIEVQISLGETSRCLQVNFEFQAPDGLEYWQGITKAPSSSVIEINSWPVTLLPLPSTDIAITSITTLGGEGHRPFPHFKHAHWLPSSPNTIALNLCDTIIFAFNLRLSLTPSQTHYVTEKSWKRRGLNPGPLDM</sequence>
<dbReference type="EMBL" id="OE183364">
    <property type="protein sequence ID" value="CAD7575584.1"/>
    <property type="molecule type" value="Genomic_DNA"/>
</dbReference>
<dbReference type="GO" id="GO:0009898">
    <property type="term" value="C:cytoplasmic side of plasma membrane"/>
    <property type="evidence" value="ECO:0007669"/>
    <property type="project" value="TreeGrafter"/>
</dbReference>
<dbReference type="PANTHER" id="PTHR17357">
    <property type="entry name" value="GM2 GANGLIOSIDE ACTIVATOR PROTEIN"/>
    <property type="match status" value="1"/>
</dbReference>
<name>A0A7R9JAA9_TIMCA</name>
<dbReference type="Gene3D" id="2.70.220.10">
    <property type="entry name" value="Ganglioside GM2 activator"/>
    <property type="match status" value="1"/>
</dbReference>
<dbReference type="InterPro" id="IPR036846">
    <property type="entry name" value="GM2-AP_sf"/>
</dbReference>
<evidence type="ECO:0000256" key="1">
    <source>
        <dbReference type="ARBA" id="ARBA00022729"/>
    </source>
</evidence>
<gene>
    <name evidence="2" type="ORF">TCMB3V08_LOCUS8173</name>
</gene>
<evidence type="ECO:0000313" key="2">
    <source>
        <dbReference type="EMBL" id="CAD7575584.1"/>
    </source>
</evidence>
<proteinExistence type="predicted"/>
<reference evidence="2" key="1">
    <citation type="submission" date="2020-11" db="EMBL/GenBank/DDBJ databases">
        <authorList>
            <person name="Tran Van P."/>
        </authorList>
    </citation>
    <scope>NUCLEOTIDE SEQUENCE</scope>
</reference>
<dbReference type="PANTHER" id="PTHR17357:SF0">
    <property type="entry name" value="GANGLIOSIDE GM2 ACTIVATOR"/>
    <property type="match status" value="1"/>
</dbReference>
<dbReference type="SUPFAM" id="SSF63707">
    <property type="entry name" value="Ganglioside M2 (gm2) activator"/>
    <property type="match status" value="1"/>
</dbReference>
<dbReference type="GO" id="GO:0008047">
    <property type="term" value="F:enzyme activator activity"/>
    <property type="evidence" value="ECO:0007669"/>
    <property type="project" value="InterPro"/>
</dbReference>
<organism evidence="2">
    <name type="scientific">Timema californicum</name>
    <name type="common">California timema</name>
    <name type="synonym">Walking stick</name>
    <dbReference type="NCBI Taxonomy" id="61474"/>
    <lineage>
        <taxon>Eukaryota</taxon>
        <taxon>Metazoa</taxon>
        <taxon>Ecdysozoa</taxon>
        <taxon>Arthropoda</taxon>
        <taxon>Hexapoda</taxon>
        <taxon>Insecta</taxon>
        <taxon>Pterygota</taxon>
        <taxon>Neoptera</taxon>
        <taxon>Polyneoptera</taxon>
        <taxon>Phasmatodea</taxon>
        <taxon>Timematodea</taxon>
        <taxon>Timematoidea</taxon>
        <taxon>Timematidae</taxon>
        <taxon>Timema</taxon>
    </lineage>
</organism>
<dbReference type="GO" id="GO:0006689">
    <property type="term" value="P:ganglioside catabolic process"/>
    <property type="evidence" value="ECO:0007669"/>
    <property type="project" value="InterPro"/>
</dbReference>
<keyword evidence="1" id="KW-0732">Signal</keyword>
<accession>A0A7R9JAA9</accession>
<protein>
    <submittedName>
        <fullName evidence="2">(California timema) hypothetical protein</fullName>
    </submittedName>
</protein>